<dbReference type="Gene3D" id="2.30.110.20">
    <property type="entry name" value="Hcp1-like"/>
    <property type="match status" value="1"/>
</dbReference>
<dbReference type="InterPro" id="IPR052947">
    <property type="entry name" value="T6SS_Hcp1_domain"/>
</dbReference>
<name>A0A1M5B7W0_VIBGA</name>
<dbReference type="EMBL" id="FQUH01000009">
    <property type="protein sequence ID" value="SHF38559.1"/>
    <property type="molecule type" value="Genomic_DNA"/>
</dbReference>
<dbReference type="NCBIfam" id="TIGR03344">
    <property type="entry name" value="VI_effect_Hcp1"/>
    <property type="match status" value="1"/>
</dbReference>
<dbReference type="RefSeq" id="WP_021019046.1">
    <property type="nucleotide sequence ID" value="NZ_FQUH01000009.1"/>
</dbReference>
<dbReference type="AlphaFoldDB" id="A0A1M5B7W0"/>
<dbReference type="Pfam" id="PF05638">
    <property type="entry name" value="T6SS_HCP"/>
    <property type="match status" value="1"/>
</dbReference>
<dbReference type="SUPFAM" id="SSF141452">
    <property type="entry name" value="Hcp1-like"/>
    <property type="match status" value="1"/>
</dbReference>
<dbReference type="InterPro" id="IPR036624">
    <property type="entry name" value="Hcp1-lik_sf"/>
</dbReference>
<gene>
    <name evidence="1" type="ORF">SAMN02745781_02125</name>
</gene>
<organism evidence="1 2">
    <name type="scientific">Vibrio gazogenes DSM 21264 = NBRC 103151</name>
    <dbReference type="NCBI Taxonomy" id="1123492"/>
    <lineage>
        <taxon>Bacteria</taxon>
        <taxon>Pseudomonadati</taxon>
        <taxon>Pseudomonadota</taxon>
        <taxon>Gammaproteobacteria</taxon>
        <taxon>Vibrionales</taxon>
        <taxon>Vibrionaceae</taxon>
        <taxon>Vibrio</taxon>
    </lineage>
</organism>
<proteinExistence type="predicted"/>
<evidence type="ECO:0000313" key="1">
    <source>
        <dbReference type="EMBL" id="SHF38559.1"/>
    </source>
</evidence>
<evidence type="ECO:0000313" key="2">
    <source>
        <dbReference type="Proteomes" id="UP000184159"/>
    </source>
</evidence>
<evidence type="ECO:0008006" key="3">
    <source>
        <dbReference type="Google" id="ProtNLM"/>
    </source>
</evidence>
<keyword evidence="2" id="KW-1185">Reference proteome</keyword>
<dbReference type="Proteomes" id="UP000184159">
    <property type="component" value="Unassembled WGS sequence"/>
</dbReference>
<dbReference type="PANTHER" id="PTHR34319:SF7">
    <property type="entry name" value="HNH ENDONUCLEASE DOMAIN-CONTAINING PROTEIN"/>
    <property type="match status" value="1"/>
</dbReference>
<dbReference type="InterPro" id="IPR008514">
    <property type="entry name" value="T6SS_Hcp"/>
</dbReference>
<sequence length="164" mass="18633">MAHIAYMTINGEKQGLISSGCNTKDSMGNKYQESHADEITILSCDHHMAKAPHQHGKSHAPIRMIKNIDKSSPLLSTAFARQEHLDCVIHFYRTNEQGYNEKFYSIELKKAIISGMSFALPHTVHAHQEEMHEVIEFSYQEITWQHSISGTMGFDNWDQGGWSA</sequence>
<protein>
    <recommendedName>
        <fullName evidence="3">Type VI secretion system secreted protein Hcp</fullName>
    </recommendedName>
</protein>
<accession>A0A1M5B7W0</accession>
<dbReference type="PANTHER" id="PTHR34319">
    <property type="entry name" value="MAJOR EXPORTED PROTEIN"/>
    <property type="match status" value="1"/>
</dbReference>
<reference evidence="2" key="1">
    <citation type="submission" date="2016-11" db="EMBL/GenBank/DDBJ databases">
        <authorList>
            <person name="Varghese N."/>
            <person name="Submissions S."/>
        </authorList>
    </citation>
    <scope>NUCLEOTIDE SEQUENCE [LARGE SCALE GENOMIC DNA]</scope>
    <source>
        <strain evidence="2">DSM 21264</strain>
    </source>
</reference>